<dbReference type="SUPFAM" id="SSF52047">
    <property type="entry name" value="RNI-like"/>
    <property type="match status" value="1"/>
</dbReference>
<keyword evidence="3" id="KW-1185">Reference proteome</keyword>
<dbReference type="AlphaFoldDB" id="A0ABD2CTJ3"/>
<dbReference type="InterPro" id="IPR001611">
    <property type="entry name" value="Leu-rich_rpt"/>
</dbReference>
<dbReference type="EMBL" id="JAYRBN010000031">
    <property type="protein sequence ID" value="KAL2748448.1"/>
    <property type="molecule type" value="Genomic_DNA"/>
</dbReference>
<dbReference type="Gene3D" id="3.80.10.10">
    <property type="entry name" value="Ribonuclease Inhibitor"/>
    <property type="match status" value="1"/>
</dbReference>
<feature type="region of interest" description="Disordered" evidence="1">
    <location>
        <begin position="575"/>
        <end position="609"/>
    </location>
</feature>
<evidence type="ECO:0000256" key="1">
    <source>
        <dbReference type="SAM" id="MobiDB-lite"/>
    </source>
</evidence>
<evidence type="ECO:0000313" key="3">
    <source>
        <dbReference type="Proteomes" id="UP001607303"/>
    </source>
</evidence>
<feature type="compositionally biased region" description="Basic and acidic residues" evidence="1">
    <location>
        <begin position="584"/>
        <end position="609"/>
    </location>
</feature>
<reference evidence="2 3" key="1">
    <citation type="journal article" date="2024" name="Ann. Entomol. Soc. Am.">
        <title>Genomic analyses of the southern and eastern yellowjacket wasps (Hymenoptera: Vespidae) reveal evolutionary signatures of social life.</title>
        <authorList>
            <person name="Catto M.A."/>
            <person name="Caine P.B."/>
            <person name="Orr S.E."/>
            <person name="Hunt B.G."/>
            <person name="Goodisman M.A.D."/>
        </authorList>
    </citation>
    <scope>NUCLEOTIDE SEQUENCE [LARGE SCALE GENOMIC DNA]</scope>
    <source>
        <strain evidence="2">232</strain>
        <tissue evidence="2">Head and thorax</tissue>
    </source>
</reference>
<sequence>MNDIQPHKETSIKELYDLEYDFETWGYEEDIEIRKEYEEESESIEESDISEDILDDLERDKLIEEDEKMKKKKKKKHLLVGIRKKEEVSVETLITPEEIDDTLKSLRSESSIHLCLREIDISDSQMKLLNLHTIFPVPSDPGTGPAFWLLTTEEIFEEDGVYKFDEHVKSKGLKVVHMITDMLQSDCIDLQYYGIDPRIVEIMYYALRNNGSVQMIDLTDNRLTQKACHYLGKLIQKSIMIISLILSKCRIGPEGMKELCDGISASLTLVTLDLNSCNIQDKGLEALAFAVEHNGSLEELSLADNNLNKTCTEHLCYLITNSKSIKWLDLSWNSLYDEHTWKALTSVLARNRTLVSLNLSWNGIGTECVKYLTIILRVSRLEILDLSNNMLTKPDAESMSTSLSRNSILEELYLGNNPLEAEGAFMLISSVNPKNSPESSLRLLNLENVWADKTVLPELDTIENERPWLQIVLGGIYSNYTLVGPNVMKIFLRRAAYEAMAQKKHKHRKNFGHFVLSLNDNPISRERFRKLIRDFKLKLSKSLIKEIISAFPGPKKTVDQGLLKAVYLKEFPDTKPPPVKPSKLRAEKKEEVEIEPEKPEVRKEYKEKYPEPKDMREVEEYMIDDFYEDYY</sequence>
<name>A0ABD2CTJ3_VESMC</name>
<dbReference type="Pfam" id="PF00560">
    <property type="entry name" value="LRR_1"/>
    <property type="match status" value="1"/>
</dbReference>
<accession>A0ABD2CTJ3</accession>
<gene>
    <name evidence="2" type="ORF">V1477_003091</name>
</gene>
<dbReference type="Proteomes" id="UP001607303">
    <property type="component" value="Unassembled WGS sequence"/>
</dbReference>
<dbReference type="InterPro" id="IPR032675">
    <property type="entry name" value="LRR_dom_sf"/>
</dbReference>
<dbReference type="PANTHER" id="PTHR24113:SF15">
    <property type="entry name" value="NACHT DOMAIN-CONTAINING PROTEIN"/>
    <property type="match status" value="1"/>
</dbReference>
<dbReference type="Pfam" id="PF13516">
    <property type="entry name" value="LRR_6"/>
    <property type="match status" value="3"/>
</dbReference>
<dbReference type="InterPro" id="IPR027038">
    <property type="entry name" value="RanGap"/>
</dbReference>
<evidence type="ECO:0000313" key="2">
    <source>
        <dbReference type="EMBL" id="KAL2748448.1"/>
    </source>
</evidence>
<organism evidence="2 3">
    <name type="scientific">Vespula maculifrons</name>
    <name type="common">Eastern yellow jacket</name>
    <name type="synonym">Wasp</name>
    <dbReference type="NCBI Taxonomy" id="7453"/>
    <lineage>
        <taxon>Eukaryota</taxon>
        <taxon>Metazoa</taxon>
        <taxon>Ecdysozoa</taxon>
        <taxon>Arthropoda</taxon>
        <taxon>Hexapoda</taxon>
        <taxon>Insecta</taxon>
        <taxon>Pterygota</taxon>
        <taxon>Neoptera</taxon>
        <taxon>Endopterygota</taxon>
        <taxon>Hymenoptera</taxon>
        <taxon>Apocrita</taxon>
        <taxon>Aculeata</taxon>
        <taxon>Vespoidea</taxon>
        <taxon>Vespidae</taxon>
        <taxon>Vespinae</taxon>
        <taxon>Vespula</taxon>
    </lineage>
</organism>
<proteinExistence type="predicted"/>
<dbReference type="SMART" id="SM00368">
    <property type="entry name" value="LRR_RI"/>
    <property type="match status" value="8"/>
</dbReference>
<protein>
    <submittedName>
        <fullName evidence="2">Leucine-rich repeat-containing protein 74B-like</fullName>
    </submittedName>
</protein>
<dbReference type="PANTHER" id="PTHR24113">
    <property type="entry name" value="RAN GTPASE-ACTIVATING PROTEIN 1"/>
    <property type="match status" value="1"/>
</dbReference>
<comment type="caution">
    <text evidence="2">The sequence shown here is derived from an EMBL/GenBank/DDBJ whole genome shotgun (WGS) entry which is preliminary data.</text>
</comment>